<dbReference type="InterPro" id="IPR038765">
    <property type="entry name" value="Papain-like_cys_pep_sf"/>
</dbReference>
<evidence type="ECO:0000313" key="5">
    <source>
        <dbReference type="RefSeq" id="XP_019616289.1"/>
    </source>
</evidence>
<dbReference type="OrthoDB" id="10260017at2759"/>
<evidence type="ECO:0000256" key="2">
    <source>
        <dbReference type="ARBA" id="ARBA00012701"/>
    </source>
</evidence>
<dbReference type="SUPFAM" id="SSF54001">
    <property type="entry name" value="Cysteine proteinases"/>
    <property type="match status" value="1"/>
</dbReference>
<dbReference type="InterPro" id="IPR053710">
    <property type="entry name" value="Arylamine_NAT_domain_sf"/>
</dbReference>
<dbReference type="GeneID" id="109463853"/>
<evidence type="ECO:0000256" key="1">
    <source>
        <dbReference type="ARBA" id="ARBA00006547"/>
    </source>
</evidence>
<dbReference type="Gene3D" id="3.30.2140.20">
    <property type="match status" value="1"/>
</dbReference>
<dbReference type="AlphaFoldDB" id="A0A6P4Y126"/>
<dbReference type="Pfam" id="PF00797">
    <property type="entry name" value="Acetyltransf_2"/>
    <property type="match status" value="1"/>
</dbReference>
<dbReference type="GO" id="GO:0004060">
    <property type="term" value="F:arylamine N-acetyltransferase activity"/>
    <property type="evidence" value="ECO:0007669"/>
    <property type="project" value="UniProtKB-EC"/>
</dbReference>
<sequence length="288" mass="33501">MLTPEDALKFLAVDLRIADVERRLRDDKLGLLDDIIRSYHNSVPFQNLTLFSTDEKDRAAPTPEQVKQDVLSGKGGLCMTQNFFVFYLLQSLEYDVFLISSNVSYPKNHVIVGARNVAEKDDKYLVEVGCGFPTFQAIPLNFQEESPVYQHSFLEYRFVKKGEMIERQQRRGDIRPLAPGQQPGTWRRYYDFTLEPRDEEFFREPMHTVCTVPGTSPFLQSLRIITFQKDRLRAIKDWSLLEEQEDHTLKETKIHSMSEMMAIIKELVDKIDQATVSKALSHWREACE</sequence>
<keyword evidence="4" id="KW-1185">Reference proteome</keyword>
<protein>
    <recommendedName>
        <fullName evidence="2">arylamine N-acetyltransferase</fullName>
        <ecNumber evidence="2">2.3.1.5</ecNumber>
    </recommendedName>
</protein>
<dbReference type="InterPro" id="IPR001447">
    <property type="entry name" value="Arylamine_N-AcTrfase"/>
</dbReference>
<gene>
    <name evidence="5" type="primary">LOC109463853</name>
</gene>
<dbReference type="PANTHER" id="PTHR11786:SF0">
    <property type="entry name" value="ARYLAMINE N-ACETYLTRANSFERASE 4-RELATED"/>
    <property type="match status" value="1"/>
</dbReference>
<reference evidence="5" key="1">
    <citation type="submission" date="2025-08" db="UniProtKB">
        <authorList>
            <consortium name="RefSeq"/>
        </authorList>
    </citation>
    <scope>IDENTIFICATION</scope>
    <source>
        <tissue evidence="5">Gonad</tissue>
    </source>
</reference>
<dbReference type="KEGG" id="bbel:109463853"/>
<proteinExistence type="inferred from homology"/>
<dbReference type="RefSeq" id="XP_019616289.1">
    <property type="nucleotide sequence ID" value="XM_019760730.1"/>
</dbReference>
<organism evidence="4 5">
    <name type="scientific">Branchiostoma belcheri</name>
    <name type="common">Amphioxus</name>
    <dbReference type="NCBI Taxonomy" id="7741"/>
    <lineage>
        <taxon>Eukaryota</taxon>
        <taxon>Metazoa</taxon>
        <taxon>Chordata</taxon>
        <taxon>Cephalochordata</taxon>
        <taxon>Leptocardii</taxon>
        <taxon>Amphioxiformes</taxon>
        <taxon>Branchiostomatidae</taxon>
        <taxon>Branchiostoma</taxon>
    </lineage>
</organism>
<accession>A0A6P4Y126</accession>
<keyword evidence="3" id="KW-0012">Acyltransferase</keyword>
<dbReference type="Proteomes" id="UP000515135">
    <property type="component" value="Unplaced"/>
</dbReference>
<name>A0A6P4Y126_BRABE</name>
<evidence type="ECO:0000256" key="3">
    <source>
        <dbReference type="ARBA" id="ARBA00023315"/>
    </source>
</evidence>
<dbReference type="PANTHER" id="PTHR11786">
    <property type="entry name" value="N-HYDROXYARYLAMINE O-ACETYLTRANSFERASE"/>
    <property type="match status" value="1"/>
</dbReference>
<dbReference type="EC" id="2.3.1.5" evidence="2"/>
<evidence type="ECO:0000313" key="4">
    <source>
        <dbReference type="Proteomes" id="UP000515135"/>
    </source>
</evidence>
<comment type="similarity">
    <text evidence="1">Belongs to the arylamine N-acetyltransferase family.</text>
</comment>
<keyword evidence="3" id="KW-0808">Transferase</keyword>